<feature type="domain" description="RING-type" evidence="10">
    <location>
        <begin position="354"/>
        <end position="395"/>
    </location>
</feature>
<proteinExistence type="predicted"/>
<feature type="compositionally biased region" description="Pro residues" evidence="9">
    <location>
        <begin position="61"/>
        <end position="70"/>
    </location>
</feature>
<sequence length="447" mass="50878">MEGDTSNPFYMTQLLLRHPNDAEGHQECRQVLQYHHHVLHHQNTPSPIPSGSDYPSSIFEPPDPSSPPPFYDRRHAEPLVPYTPTILSPLTPVSESEVETDSDPDYVPDAHTDDYFGCDYEDDVEVSFVTNLFERRIEVQNPDLVLGVGSSLGLYQNYEDEDMDDSRKIDCGSFVEGDESNKLDLELGLGLEVDQESNRQREIEEPGRFDGLRVVSIDSESDSGESDKSQHSGTDDFDGNDRLGRINDFDRPPFCWDYLGFNNTDIETEWEEAADDEREIEISSIHFDTDDEREFEDGLEDAIEDLEWDAIFVEAAEDNLHQFTGNPPAAKSVLENLPVVDLCCGDLVDKEIVCAICKDEISAEEEARQLPCCHSYHGDCILPWLRIRNTCPLCRYELPTDDAEYEFSRREWIAENTGGSPSDLATGDDFHLFCWWIVTRLRDFPAI</sequence>
<evidence type="ECO:0000256" key="1">
    <source>
        <dbReference type="ARBA" id="ARBA00000900"/>
    </source>
</evidence>
<evidence type="ECO:0000256" key="8">
    <source>
        <dbReference type="PROSITE-ProRule" id="PRU00175"/>
    </source>
</evidence>
<evidence type="ECO:0000256" key="5">
    <source>
        <dbReference type="ARBA" id="ARBA00022771"/>
    </source>
</evidence>
<dbReference type="PANTHER" id="PTHR15710">
    <property type="entry name" value="E3 UBIQUITIN-PROTEIN LIGASE PRAJA"/>
    <property type="match status" value="1"/>
</dbReference>
<name>A0AAD3XX14_NEPGR</name>
<dbReference type="AlphaFoldDB" id="A0AAD3XX14"/>
<dbReference type="GO" id="GO:0005737">
    <property type="term" value="C:cytoplasm"/>
    <property type="evidence" value="ECO:0007669"/>
    <property type="project" value="TreeGrafter"/>
</dbReference>
<dbReference type="Pfam" id="PF13639">
    <property type="entry name" value="zf-RING_2"/>
    <property type="match status" value="1"/>
</dbReference>
<organism evidence="11 12">
    <name type="scientific">Nepenthes gracilis</name>
    <name type="common">Slender pitcher plant</name>
    <dbReference type="NCBI Taxonomy" id="150966"/>
    <lineage>
        <taxon>Eukaryota</taxon>
        <taxon>Viridiplantae</taxon>
        <taxon>Streptophyta</taxon>
        <taxon>Embryophyta</taxon>
        <taxon>Tracheophyta</taxon>
        <taxon>Spermatophyta</taxon>
        <taxon>Magnoliopsida</taxon>
        <taxon>eudicotyledons</taxon>
        <taxon>Gunneridae</taxon>
        <taxon>Pentapetalae</taxon>
        <taxon>Caryophyllales</taxon>
        <taxon>Nepenthaceae</taxon>
        <taxon>Nepenthes</taxon>
    </lineage>
</organism>
<dbReference type="SUPFAM" id="SSF57850">
    <property type="entry name" value="RING/U-box"/>
    <property type="match status" value="1"/>
</dbReference>
<evidence type="ECO:0000256" key="3">
    <source>
        <dbReference type="ARBA" id="ARBA00022679"/>
    </source>
</evidence>
<dbReference type="GO" id="GO:0061630">
    <property type="term" value="F:ubiquitin protein ligase activity"/>
    <property type="evidence" value="ECO:0007669"/>
    <property type="project" value="UniProtKB-EC"/>
</dbReference>
<feature type="compositionally biased region" description="Basic and acidic residues" evidence="9">
    <location>
        <begin position="225"/>
        <end position="243"/>
    </location>
</feature>
<evidence type="ECO:0000259" key="10">
    <source>
        <dbReference type="PROSITE" id="PS50089"/>
    </source>
</evidence>
<dbReference type="Gene3D" id="3.30.40.10">
    <property type="entry name" value="Zinc/RING finger domain, C3HC4 (zinc finger)"/>
    <property type="match status" value="1"/>
</dbReference>
<comment type="caution">
    <text evidence="11">The sequence shown here is derived from an EMBL/GenBank/DDBJ whole genome shotgun (WGS) entry which is preliminary data.</text>
</comment>
<feature type="region of interest" description="Disordered" evidence="9">
    <location>
        <begin position="41"/>
        <end position="107"/>
    </location>
</feature>
<keyword evidence="3" id="KW-0808">Transferase</keyword>
<keyword evidence="12" id="KW-1185">Reference proteome</keyword>
<reference evidence="11" key="1">
    <citation type="submission" date="2023-05" db="EMBL/GenBank/DDBJ databases">
        <title>Nepenthes gracilis genome sequencing.</title>
        <authorList>
            <person name="Fukushima K."/>
        </authorList>
    </citation>
    <scope>NUCLEOTIDE SEQUENCE</scope>
    <source>
        <strain evidence="11">SING2019-196</strain>
    </source>
</reference>
<dbReference type="PANTHER" id="PTHR15710:SF108">
    <property type="entry name" value="OS03G0286100 PROTEIN"/>
    <property type="match status" value="1"/>
</dbReference>
<keyword evidence="5 8" id="KW-0863">Zinc-finger</keyword>
<dbReference type="PROSITE" id="PS50089">
    <property type="entry name" value="ZF_RING_2"/>
    <property type="match status" value="1"/>
</dbReference>
<dbReference type="GO" id="GO:0016567">
    <property type="term" value="P:protein ubiquitination"/>
    <property type="evidence" value="ECO:0007669"/>
    <property type="project" value="TreeGrafter"/>
</dbReference>
<dbReference type="EC" id="2.3.2.27" evidence="2"/>
<dbReference type="GO" id="GO:0008270">
    <property type="term" value="F:zinc ion binding"/>
    <property type="evidence" value="ECO:0007669"/>
    <property type="project" value="UniProtKB-KW"/>
</dbReference>
<keyword evidence="6" id="KW-0833">Ubl conjugation pathway</keyword>
<feature type="region of interest" description="Disordered" evidence="9">
    <location>
        <begin position="219"/>
        <end position="243"/>
    </location>
</feature>
<dbReference type="EMBL" id="BSYO01000022">
    <property type="protein sequence ID" value="GMH20623.1"/>
    <property type="molecule type" value="Genomic_DNA"/>
</dbReference>
<evidence type="ECO:0000256" key="7">
    <source>
        <dbReference type="ARBA" id="ARBA00022833"/>
    </source>
</evidence>
<dbReference type="InterPro" id="IPR013083">
    <property type="entry name" value="Znf_RING/FYVE/PHD"/>
</dbReference>
<protein>
    <recommendedName>
        <fullName evidence="2">RING-type E3 ubiquitin transferase</fullName>
        <ecNumber evidence="2">2.3.2.27</ecNumber>
    </recommendedName>
</protein>
<evidence type="ECO:0000256" key="4">
    <source>
        <dbReference type="ARBA" id="ARBA00022723"/>
    </source>
</evidence>
<keyword evidence="4" id="KW-0479">Metal-binding</keyword>
<dbReference type="SMART" id="SM00184">
    <property type="entry name" value="RING"/>
    <property type="match status" value="1"/>
</dbReference>
<dbReference type="FunFam" id="3.30.40.10:FF:000127">
    <property type="entry name" value="E3 ubiquitin-protein ligase RNF181"/>
    <property type="match status" value="1"/>
</dbReference>
<evidence type="ECO:0000256" key="9">
    <source>
        <dbReference type="SAM" id="MobiDB-lite"/>
    </source>
</evidence>
<evidence type="ECO:0000256" key="2">
    <source>
        <dbReference type="ARBA" id="ARBA00012483"/>
    </source>
</evidence>
<feature type="compositionally biased region" description="Acidic residues" evidence="9">
    <location>
        <begin position="96"/>
        <end position="106"/>
    </location>
</feature>
<evidence type="ECO:0000313" key="11">
    <source>
        <dbReference type="EMBL" id="GMH20623.1"/>
    </source>
</evidence>
<gene>
    <name evidence="11" type="ORF">Nepgr_022464</name>
</gene>
<evidence type="ECO:0000256" key="6">
    <source>
        <dbReference type="ARBA" id="ARBA00022786"/>
    </source>
</evidence>
<evidence type="ECO:0000313" key="12">
    <source>
        <dbReference type="Proteomes" id="UP001279734"/>
    </source>
</evidence>
<dbReference type="Proteomes" id="UP001279734">
    <property type="component" value="Unassembled WGS sequence"/>
</dbReference>
<accession>A0AAD3XX14</accession>
<comment type="catalytic activity">
    <reaction evidence="1">
        <text>S-ubiquitinyl-[E2 ubiquitin-conjugating enzyme]-L-cysteine + [acceptor protein]-L-lysine = [E2 ubiquitin-conjugating enzyme]-L-cysteine + N(6)-ubiquitinyl-[acceptor protein]-L-lysine.</text>
        <dbReference type="EC" id="2.3.2.27"/>
    </reaction>
</comment>
<keyword evidence="7" id="KW-0862">Zinc</keyword>
<feature type="compositionally biased region" description="Polar residues" evidence="9">
    <location>
        <begin position="85"/>
        <end position="94"/>
    </location>
</feature>
<dbReference type="InterPro" id="IPR001841">
    <property type="entry name" value="Znf_RING"/>
</dbReference>